<comment type="caution">
    <text evidence="8">The sequence shown here is derived from an EMBL/GenBank/DDBJ whole genome shotgun (WGS) entry which is preliminary data.</text>
</comment>
<feature type="transmembrane region" description="Helical" evidence="7">
    <location>
        <begin position="207"/>
        <end position="229"/>
    </location>
</feature>
<evidence type="ECO:0000256" key="3">
    <source>
        <dbReference type="ARBA" id="ARBA00022692"/>
    </source>
</evidence>
<dbReference type="InterPro" id="IPR007919">
    <property type="entry name" value="UPF0220"/>
</dbReference>
<reference evidence="8 9" key="1">
    <citation type="submission" date="2021-02" db="EMBL/GenBank/DDBJ databases">
        <title>Variation within the Batrachochytrium salamandrivorans European outbreak.</title>
        <authorList>
            <person name="Kelly M."/>
            <person name="Pasmans F."/>
            <person name="Shea T.P."/>
            <person name="Munoz J.F."/>
            <person name="Carranza S."/>
            <person name="Cuomo C.A."/>
            <person name="Martel A."/>
        </authorList>
    </citation>
    <scope>NUCLEOTIDE SEQUENCE [LARGE SCALE GENOMIC DNA]</scope>
    <source>
        <strain evidence="8 9">AMFP18/2</strain>
    </source>
</reference>
<proteinExistence type="inferred from homology"/>
<evidence type="ECO:0000256" key="6">
    <source>
        <dbReference type="SAM" id="MobiDB-lite"/>
    </source>
</evidence>
<dbReference type="Pfam" id="PF05255">
    <property type="entry name" value="UPF0220"/>
    <property type="match status" value="1"/>
</dbReference>
<evidence type="ECO:0000256" key="5">
    <source>
        <dbReference type="ARBA" id="ARBA00023136"/>
    </source>
</evidence>
<evidence type="ECO:0000313" key="8">
    <source>
        <dbReference type="EMBL" id="KAH6596131.1"/>
    </source>
</evidence>
<name>A0ABQ8FCY5_9FUNG</name>
<protein>
    <submittedName>
        <fullName evidence="8">Uncharacterized protein</fullName>
    </submittedName>
</protein>
<evidence type="ECO:0000313" key="9">
    <source>
        <dbReference type="Proteomes" id="UP001648503"/>
    </source>
</evidence>
<gene>
    <name evidence="8" type="ORF">BASA50_005428</name>
</gene>
<feature type="region of interest" description="Disordered" evidence="6">
    <location>
        <begin position="1"/>
        <end position="24"/>
    </location>
</feature>
<evidence type="ECO:0000256" key="1">
    <source>
        <dbReference type="ARBA" id="ARBA00004141"/>
    </source>
</evidence>
<feature type="transmembrane region" description="Helical" evidence="7">
    <location>
        <begin position="94"/>
        <end position="111"/>
    </location>
</feature>
<sequence>MPRYQPLSMDTNSNQQRASPVSAPAHPPLLTTSAAASLNAGMGEGGGMGVSSYGGSLNSGQSRRSPFYCGGLCLSFRGIFAQSSAILLHLHRQAVGYIAGALFAIGWWLFIDGMAFNGSVAGKIAVVQTGFEDWLPGIISTLALIIVNLIDRETLNADDFEYSGPSTACKARACAFLGVTMALGSLGGALAVLSLKFIIPGISGDAFYLGQAITLQNFLIFLSSMILWFGRNSHDEVAVYLELRMGPSLVNIASAGIWSECCSILHSSYVIPEDTYTILEFRYKPHRH</sequence>
<comment type="subcellular location">
    <subcellularLocation>
        <location evidence="1">Membrane</location>
        <topology evidence="1">Multi-pass membrane protein</topology>
    </subcellularLocation>
</comment>
<dbReference type="PANTHER" id="PTHR13180">
    <property type="entry name" value="SMALL MEMBRANE PROTEIN-RELATED"/>
    <property type="match status" value="1"/>
</dbReference>
<keyword evidence="9" id="KW-1185">Reference proteome</keyword>
<dbReference type="Proteomes" id="UP001648503">
    <property type="component" value="Unassembled WGS sequence"/>
</dbReference>
<feature type="transmembrane region" description="Helical" evidence="7">
    <location>
        <begin position="171"/>
        <end position="195"/>
    </location>
</feature>
<keyword evidence="3 7" id="KW-0812">Transmembrane</keyword>
<evidence type="ECO:0000256" key="7">
    <source>
        <dbReference type="SAM" id="Phobius"/>
    </source>
</evidence>
<evidence type="ECO:0000256" key="4">
    <source>
        <dbReference type="ARBA" id="ARBA00022989"/>
    </source>
</evidence>
<feature type="transmembrane region" description="Helical" evidence="7">
    <location>
        <begin position="131"/>
        <end position="150"/>
    </location>
</feature>
<evidence type="ECO:0000256" key="2">
    <source>
        <dbReference type="ARBA" id="ARBA00005335"/>
    </source>
</evidence>
<dbReference type="EMBL" id="JAFCIX010000249">
    <property type="protein sequence ID" value="KAH6596131.1"/>
    <property type="molecule type" value="Genomic_DNA"/>
</dbReference>
<organism evidence="8 9">
    <name type="scientific">Batrachochytrium salamandrivorans</name>
    <dbReference type="NCBI Taxonomy" id="1357716"/>
    <lineage>
        <taxon>Eukaryota</taxon>
        <taxon>Fungi</taxon>
        <taxon>Fungi incertae sedis</taxon>
        <taxon>Chytridiomycota</taxon>
        <taxon>Chytridiomycota incertae sedis</taxon>
        <taxon>Chytridiomycetes</taxon>
        <taxon>Rhizophydiales</taxon>
        <taxon>Rhizophydiales incertae sedis</taxon>
        <taxon>Batrachochytrium</taxon>
    </lineage>
</organism>
<keyword evidence="5 7" id="KW-0472">Membrane</keyword>
<feature type="compositionally biased region" description="Polar residues" evidence="6">
    <location>
        <begin position="8"/>
        <end position="19"/>
    </location>
</feature>
<comment type="similarity">
    <text evidence="2">Belongs to the UPF0220 family.</text>
</comment>
<keyword evidence="4 7" id="KW-1133">Transmembrane helix</keyword>
<accession>A0ABQ8FCY5</accession>